<dbReference type="Gene3D" id="1.10.443.10">
    <property type="entry name" value="Intergrase catalytic core"/>
    <property type="match status" value="1"/>
</dbReference>
<proteinExistence type="predicted"/>
<protein>
    <submittedName>
        <fullName evidence="7">XerC/D-like integrase</fullName>
    </submittedName>
</protein>
<dbReference type="InterPro" id="IPR050090">
    <property type="entry name" value="Tyrosine_recombinase_XerCD"/>
</dbReference>
<dbReference type="CDD" id="cd00397">
    <property type="entry name" value="DNA_BRE_C"/>
    <property type="match status" value="1"/>
</dbReference>
<dbReference type="InterPro" id="IPR002104">
    <property type="entry name" value="Integrase_catalytic"/>
</dbReference>
<dbReference type="PROSITE" id="PS51898">
    <property type="entry name" value="TYR_RECOMBINASE"/>
    <property type="match status" value="1"/>
</dbReference>
<reference evidence="8" key="1">
    <citation type="submission" date="2016-08" db="EMBL/GenBank/DDBJ databases">
        <title>Discovery of first anaerobic lithoheterotrophic haloarchae widely represented in hypersaline habitats.</title>
        <authorList>
            <person name="Sorokin D.Y."/>
            <person name="Kublanov I.V."/>
            <person name="Roman P."/>
            <person name="Sinninghe Damste J.S."/>
            <person name="Golyshin P.N."/>
            <person name="Rojo D."/>
            <person name="Ciordia S."/>
            <person name="Mena Md.C."/>
            <person name="Ferrer M."/>
            <person name="Smedile F."/>
            <person name="Messina E."/>
            <person name="La Cono V."/>
            <person name="Yakimov M.M."/>
        </authorList>
    </citation>
    <scope>NUCLEOTIDE SEQUENCE [LARGE SCALE GENOMIC DNA]</scope>
    <source>
        <strain evidence="8">HSR6</strain>
    </source>
</reference>
<evidence type="ECO:0000256" key="1">
    <source>
        <dbReference type="ARBA" id="ARBA00022908"/>
    </source>
</evidence>
<keyword evidence="1" id="KW-0229">DNA integration</keyword>
<gene>
    <name evidence="7" type="ORF">HSR6_0960</name>
</gene>
<evidence type="ECO:0000313" key="8">
    <source>
        <dbReference type="Proteomes" id="UP000186165"/>
    </source>
</evidence>
<dbReference type="Pfam" id="PF00589">
    <property type="entry name" value="Phage_integrase"/>
    <property type="match status" value="1"/>
</dbReference>
<keyword evidence="2 4" id="KW-0238">DNA-binding</keyword>
<evidence type="ECO:0000256" key="4">
    <source>
        <dbReference type="PROSITE-ProRule" id="PRU01248"/>
    </source>
</evidence>
<evidence type="ECO:0000313" key="7">
    <source>
        <dbReference type="EMBL" id="APE95413.1"/>
    </source>
</evidence>
<organism evidence="7 8">
    <name type="scientific">Halodesulfurarchaeum formicicum</name>
    <dbReference type="NCBI Taxonomy" id="1873524"/>
    <lineage>
        <taxon>Archaea</taxon>
        <taxon>Methanobacteriati</taxon>
        <taxon>Methanobacteriota</taxon>
        <taxon>Stenosarchaea group</taxon>
        <taxon>Halobacteria</taxon>
        <taxon>Halobacteriales</taxon>
        <taxon>Halobacteriaceae</taxon>
        <taxon>Halodesulfurarchaeum</taxon>
    </lineage>
</organism>
<dbReference type="OrthoDB" id="142231at2157"/>
<name>A0A1J1AC06_9EURY</name>
<dbReference type="GO" id="GO:0015074">
    <property type="term" value="P:DNA integration"/>
    <property type="evidence" value="ECO:0007669"/>
    <property type="project" value="UniProtKB-KW"/>
</dbReference>
<dbReference type="SUPFAM" id="SSF56349">
    <property type="entry name" value="DNA breaking-rejoining enzymes"/>
    <property type="match status" value="1"/>
</dbReference>
<dbReference type="EMBL" id="CP016804">
    <property type="protein sequence ID" value="APE95413.1"/>
    <property type="molecule type" value="Genomic_DNA"/>
</dbReference>
<sequence length="315" mass="36811">MTGTTREKIYENEHDAVNDFIERKQAMGRSRRTLNAYSRTLKSFFHEEFPDLAPEDVEVRHIEDYVGKLAARDLSQNTKRRYLESLSSFYGWTMKRTRFENITGNPAAVVLEEIPQKYRERPDCATWESAKKIVHNIADPRNKAIAVILAKTGCRIREALEIEQDDLMLDDGFIRLRERKGGSQTVVPVDEEVKHAIKRYRLVRPDNDSEYLFLSIQGNRVQTTQVQRAVRDAAVRAGVMEEGETRFHRKFTPHTFRTVFTTLMRQEEMSDHILQYIRGDANNRTMDVYTRVSRDEARQEYLECIKSLGLSVSRR</sequence>
<evidence type="ECO:0000259" key="6">
    <source>
        <dbReference type="PROSITE" id="PS51900"/>
    </source>
</evidence>
<dbReference type="PANTHER" id="PTHR30349:SF41">
    <property type="entry name" value="INTEGRASE_RECOMBINASE PROTEIN MJ0367-RELATED"/>
    <property type="match status" value="1"/>
</dbReference>
<dbReference type="InterPro" id="IPR044068">
    <property type="entry name" value="CB"/>
</dbReference>
<dbReference type="KEGG" id="hhsr:HSR6_0960"/>
<feature type="domain" description="Core-binding (CB)" evidence="6">
    <location>
        <begin position="11"/>
        <end position="94"/>
    </location>
</feature>
<dbReference type="InterPro" id="IPR004107">
    <property type="entry name" value="Integrase_SAM-like_N"/>
</dbReference>
<dbReference type="AlphaFoldDB" id="A0A1J1AC06"/>
<evidence type="ECO:0000256" key="3">
    <source>
        <dbReference type="ARBA" id="ARBA00023172"/>
    </source>
</evidence>
<evidence type="ECO:0000259" key="5">
    <source>
        <dbReference type="PROSITE" id="PS51898"/>
    </source>
</evidence>
<dbReference type="GO" id="GO:0006310">
    <property type="term" value="P:DNA recombination"/>
    <property type="evidence" value="ECO:0007669"/>
    <property type="project" value="UniProtKB-KW"/>
</dbReference>
<dbReference type="PROSITE" id="PS51900">
    <property type="entry name" value="CB"/>
    <property type="match status" value="1"/>
</dbReference>
<dbReference type="GO" id="GO:0003677">
    <property type="term" value="F:DNA binding"/>
    <property type="evidence" value="ECO:0007669"/>
    <property type="project" value="UniProtKB-UniRule"/>
</dbReference>
<dbReference type="PANTHER" id="PTHR30349">
    <property type="entry name" value="PHAGE INTEGRASE-RELATED"/>
    <property type="match status" value="1"/>
</dbReference>
<evidence type="ECO:0000256" key="2">
    <source>
        <dbReference type="ARBA" id="ARBA00023125"/>
    </source>
</evidence>
<keyword evidence="8" id="KW-1185">Reference proteome</keyword>
<dbReference type="GeneID" id="30417481"/>
<dbReference type="InterPro" id="IPR011010">
    <property type="entry name" value="DNA_brk_join_enz"/>
</dbReference>
<dbReference type="Gene3D" id="1.10.150.130">
    <property type="match status" value="1"/>
</dbReference>
<dbReference type="InterPro" id="IPR013762">
    <property type="entry name" value="Integrase-like_cat_sf"/>
</dbReference>
<dbReference type="Pfam" id="PF13495">
    <property type="entry name" value="Phage_int_SAM_4"/>
    <property type="match status" value="1"/>
</dbReference>
<dbReference type="Proteomes" id="UP000186165">
    <property type="component" value="Chromosome"/>
</dbReference>
<accession>A0A1J1AC06</accession>
<dbReference type="RefSeq" id="WP_071932973.1">
    <property type="nucleotide sequence ID" value="NZ_CP016804.1"/>
</dbReference>
<dbReference type="InterPro" id="IPR010998">
    <property type="entry name" value="Integrase_recombinase_N"/>
</dbReference>
<feature type="domain" description="Tyr recombinase" evidence="5">
    <location>
        <begin position="120"/>
        <end position="302"/>
    </location>
</feature>
<keyword evidence="3" id="KW-0233">DNA recombination</keyword>